<sequence length="137" mass="16434">EQQKLLKLKEQSDNTIKKLNSEIQGMKSIRVKLMRQMKEESERFRALKEQKEKEIYQLKEQGRKRQFEYKKLESIHVKQQAVLKRKTEEVVAVQKRLKMALERQKVAAEKKSTHQQHQQKQAEGLMPRMKVRMSSCL</sequence>
<organism evidence="8 9">
    <name type="scientific">Porites evermanni</name>
    <dbReference type="NCBI Taxonomy" id="104178"/>
    <lineage>
        <taxon>Eukaryota</taxon>
        <taxon>Metazoa</taxon>
        <taxon>Cnidaria</taxon>
        <taxon>Anthozoa</taxon>
        <taxon>Hexacorallia</taxon>
        <taxon>Scleractinia</taxon>
        <taxon>Fungiina</taxon>
        <taxon>Poritidae</taxon>
        <taxon>Porites</taxon>
    </lineage>
</organism>
<dbReference type="InterPro" id="IPR027640">
    <property type="entry name" value="Kinesin-like_fam"/>
</dbReference>
<feature type="region of interest" description="Disordered" evidence="7">
    <location>
        <begin position="104"/>
        <end position="137"/>
    </location>
</feature>
<accession>A0ABN8SW54</accession>
<dbReference type="PANTHER" id="PTHR47969:SF15">
    <property type="entry name" value="CHROMOSOME-ASSOCIATED KINESIN KIF4A-RELATED"/>
    <property type="match status" value="1"/>
</dbReference>
<evidence type="ECO:0000313" key="8">
    <source>
        <dbReference type="EMBL" id="CAH3195110.1"/>
    </source>
</evidence>
<evidence type="ECO:0000256" key="7">
    <source>
        <dbReference type="SAM" id="MobiDB-lite"/>
    </source>
</evidence>
<evidence type="ECO:0000313" key="9">
    <source>
        <dbReference type="Proteomes" id="UP001159427"/>
    </source>
</evidence>
<comment type="caution">
    <text evidence="8">The sequence shown here is derived from an EMBL/GenBank/DDBJ whole genome shotgun (WGS) entry which is preliminary data.</text>
</comment>
<reference evidence="8 9" key="1">
    <citation type="submission" date="2022-05" db="EMBL/GenBank/DDBJ databases">
        <authorList>
            <consortium name="Genoscope - CEA"/>
            <person name="William W."/>
        </authorList>
    </citation>
    <scope>NUCLEOTIDE SEQUENCE [LARGE SCALE GENOMIC DNA]</scope>
</reference>
<dbReference type="EMBL" id="CALNXI010004111">
    <property type="protein sequence ID" value="CAH3195110.1"/>
    <property type="molecule type" value="Genomic_DNA"/>
</dbReference>
<evidence type="ECO:0000256" key="1">
    <source>
        <dbReference type="ARBA" id="ARBA00004496"/>
    </source>
</evidence>
<evidence type="ECO:0000256" key="2">
    <source>
        <dbReference type="ARBA" id="ARBA00022490"/>
    </source>
</evidence>
<name>A0ABN8SW54_9CNID</name>
<feature type="non-terminal residue" evidence="8">
    <location>
        <position position="1"/>
    </location>
</feature>
<evidence type="ECO:0000256" key="6">
    <source>
        <dbReference type="SAM" id="Coils"/>
    </source>
</evidence>
<gene>
    <name evidence="8" type="ORF">PEVE_00029460</name>
</gene>
<keyword evidence="3" id="KW-0547">Nucleotide-binding</keyword>
<evidence type="ECO:0000256" key="5">
    <source>
        <dbReference type="ARBA" id="ARBA00023054"/>
    </source>
</evidence>
<dbReference type="Proteomes" id="UP001159427">
    <property type="component" value="Unassembled WGS sequence"/>
</dbReference>
<dbReference type="Pfam" id="PF25764">
    <property type="entry name" value="KIF21A_4th"/>
    <property type="match status" value="1"/>
</dbReference>
<keyword evidence="2" id="KW-0963">Cytoplasm</keyword>
<feature type="coiled-coil region" evidence="6">
    <location>
        <begin position="16"/>
        <end position="103"/>
    </location>
</feature>
<keyword evidence="5 6" id="KW-0175">Coiled coil</keyword>
<dbReference type="PANTHER" id="PTHR47969">
    <property type="entry name" value="CHROMOSOME-ASSOCIATED KINESIN KIF4A-RELATED"/>
    <property type="match status" value="1"/>
</dbReference>
<comment type="subcellular location">
    <subcellularLocation>
        <location evidence="1">Cytoplasm</location>
    </subcellularLocation>
</comment>
<keyword evidence="9" id="KW-1185">Reference proteome</keyword>
<evidence type="ECO:0000256" key="3">
    <source>
        <dbReference type="ARBA" id="ARBA00022741"/>
    </source>
</evidence>
<evidence type="ECO:0000256" key="4">
    <source>
        <dbReference type="ARBA" id="ARBA00022840"/>
    </source>
</evidence>
<keyword evidence="4" id="KW-0067">ATP-binding</keyword>
<protein>
    <submittedName>
        <fullName evidence="8">Uncharacterized protein</fullName>
    </submittedName>
</protein>
<proteinExistence type="predicted"/>